<evidence type="ECO:0000313" key="1">
    <source>
        <dbReference type="EMBL" id="MCO6045753.1"/>
    </source>
</evidence>
<sequence>MPITEQQVHDLVGVLAAGCPVETALEATGVSPAEFELAMHGEPQFPYRAHRAGALTEVRQLQNVRLAGNEPKNWRASVWWLERCRGHRYLAKAPRTITEEQFAAFRSDIARLVDREVRHADDHDRLIAGLGELSIPSFAAERFADSTSTTIYDQ</sequence>
<comment type="caution">
    <text evidence="1">The sequence shown here is derived from an EMBL/GenBank/DDBJ whole genome shotgun (WGS) entry which is preliminary data.</text>
</comment>
<name>A0A9X2FCN2_9BACT</name>
<gene>
    <name evidence="1" type="ORF">NG895_17790</name>
</gene>
<dbReference type="Proteomes" id="UP001155241">
    <property type="component" value="Unassembled WGS sequence"/>
</dbReference>
<protein>
    <submittedName>
        <fullName evidence="1">Uncharacterized protein</fullName>
    </submittedName>
</protein>
<dbReference type="EMBL" id="JAMXLR010000061">
    <property type="protein sequence ID" value="MCO6045753.1"/>
    <property type="molecule type" value="Genomic_DNA"/>
</dbReference>
<keyword evidence="2" id="KW-1185">Reference proteome</keyword>
<evidence type="ECO:0000313" key="2">
    <source>
        <dbReference type="Proteomes" id="UP001155241"/>
    </source>
</evidence>
<accession>A0A9X2FCN2</accession>
<organism evidence="1 2">
    <name type="scientific">Aeoliella straminimaris</name>
    <dbReference type="NCBI Taxonomy" id="2954799"/>
    <lineage>
        <taxon>Bacteria</taxon>
        <taxon>Pseudomonadati</taxon>
        <taxon>Planctomycetota</taxon>
        <taxon>Planctomycetia</taxon>
        <taxon>Pirellulales</taxon>
        <taxon>Lacipirellulaceae</taxon>
        <taxon>Aeoliella</taxon>
    </lineage>
</organism>
<dbReference type="AlphaFoldDB" id="A0A9X2FCN2"/>
<dbReference type="RefSeq" id="WP_252853866.1">
    <property type="nucleotide sequence ID" value="NZ_JAMXLR010000061.1"/>
</dbReference>
<reference evidence="1" key="1">
    <citation type="submission" date="2022-06" db="EMBL/GenBank/DDBJ databases">
        <title>Aeoliella straminimaris, a novel planctomycete from sediments.</title>
        <authorList>
            <person name="Vitorino I.R."/>
            <person name="Lage O.M."/>
        </authorList>
    </citation>
    <scope>NUCLEOTIDE SEQUENCE</scope>
    <source>
        <strain evidence="1">ICT_H6.2</strain>
    </source>
</reference>
<proteinExistence type="predicted"/>